<sequence>MFEPVAPGVGRLGILFVNVFALGEPGWPWLLVDAGLAGSAGYIRRAVARRFGAGARPEGILLTHGHFDHVSTARDLAEGWDVPIFAHPLETPYLTGRSDYPPRDPTMGGAMAQMSRLMPDHGYDFGDRVRELPADGSLPGLPGWRWLHTPGHTPGHVSLYREADRVLLAADAFATMNLDSWSAYLTREREFSRPSPPFTFDWGTAHWSIEKLADLEPRVVAAGHGLAMTGDYVAYELRNFTASFTPPRRGRYVASPPVAGENGVEELPPPVLDPYARGAGAFVAGLILLALARRRRR</sequence>
<dbReference type="SUPFAM" id="SSF56281">
    <property type="entry name" value="Metallo-hydrolase/oxidoreductase"/>
    <property type="match status" value="1"/>
</dbReference>
<dbReference type="EMBL" id="CADCVC010000151">
    <property type="protein sequence ID" value="CAA9446144.1"/>
    <property type="molecule type" value="Genomic_DNA"/>
</dbReference>
<organism evidence="3">
    <name type="scientific">uncultured Rubrobacteraceae bacterium</name>
    <dbReference type="NCBI Taxonomy" id="349277"/>
    <lineage>
        <taxon>Bacteria</taxon>
        <taxon>Bacillati</taxon>
        <taxon>Actinomycetota</taxon>
        <taxon>Rubrobacteria</taxon>
        <taxon>Rubrobacterales</taxon>
        <taxon>Rubrobacteraceae</taxon>
        <taxon>environmental samples</taxon>
    </lineage>
</organism>
<dbReference type="GO" id="GO:0016787">
    <property type="term" value="F:hydrolase activity"/>
    <property type="evidence" value="ECO:0007669"/>
    <property type="project" value="UniProtKB-KW"/>
</dbReference>
<reference evidence="3" key="1">
    <citation type="submission" date="2020-02" db="EMBL/GenBank/DDBJ databases">
        <authorList>
            <person name="Meier V. D."/>
        </authorList>
    </citation>
    <scope>NUCLEOTIDE SEQUENCE</scope>
    <source>
        <strain evidence="3">AVDCRST_MAG80</strain>
    </source>
</reference>
<keyword evidence="3" id="KW-0378">Hydrolase</keyword>
<evidence type="ECO:0000256" key="1">
    <source>
        <dbReference type="SAM" id="Phobius"/>
    </source>
</evidence>
<keyword evidence="1" id="KW-1133">Transmembrane helix</keyword>
<accession>A0A6J4QIL9</accession>
<feature type="transmembrane region" description="Helical" evidence="1">
    <location>
        <begin position="275"/>
        <end position="292"/>
    </location>
</feature>
<dbReference type="InterPro" id="IPR036866">
    <property type="entry name" value="RibonucZ/Hydroxyglut_hydro"/>
</dbReference>
<dbReference type="AlphaFoldDB" id="A0A6J4QIL9"/>
<dbReference type="Pfam" id="PF00753">
    <property type="entry name" value="Lactamase_B"/>
    <property type="match status" value="1"/>
</dbReference>
<dbReference type="InterPro" id="IPR050855">
    <property type="entry name" value="NDM-1-like"/>
</dbReference>
<feature type="domain" description="Metallo-beta-lactamase" evidence="2">
    <location>
        <begin position="16"/>
        <end position="224"/>
    </location>
</feature>
<protein>
    <submittedName>
        <fullName evidence="3">Probable metallo-hydrolase YflN</fullName>
    </submittedName>
</protein>
<name>A0A6J4QIL9_9ACTN</name>
<dbReference type="SMART" id="SM00849">
    <property type="entry name" value="Lactamase_B"/>
    <property type="match status" value="1"/>
</dbReference>
<dbReference type="InterPro" id="IPR001279">
    <property type="entry name" value="Metallo-B-lactamas"/>
</dbReference>
<dbReference type="CDD" id="cd07721">
    <property type="entry name" value="yflN-like_MBL-fold"/>
    <property type="match status" value="1"/>
</dbReference>
<dbReference type="PANTHER" id="PTHR42951">
    <property type="entry name" value="METALLO-BETA-LACTAMASE DOMAIN-CONTAINING"/>
    <property type="match status" value="1"/>
</dbReference>
<gene>
    <name evidence="3" type="ORF">AVDCRST_MAG80-1792</name>
</gene>
<keyword evidence="1" id="KW-0812">Transmembrane</keyword>
<dbReference type="Gene3D" id="3.60.15.10">
    <property type="entry name" value="Ribonuclease Z/Hydroxyacylglutathione hydrolase-like"/>
    <property type="match status" value="1"/>
</dbReference>
<keyword evidence="1" id="KW-0472">Membrane</keyword>
<evidence type="ECO:0000313" key="3">
    <source>
        <dbReference type="EMBL" id="CAA9446144.1"/>
    </source>
</evidence>
<proteinExistence type="predicted"/>
<evidence type="ECO:0000259" key="2">
    <source>
        <dbReference type="SMART" id="SM00849"/>
    </source>
</evidence>
<dbReference type="PANTHER" id="PTHR42951:SF17">
    <property type="entry name" value="METALLO-BETA-LACTAMASE DOMAIN-CONTAINING PROTEIN"/>
    <property type="match status" value="1"/>
</dbReference>